<dbReference type="PANTHER" id="PTHR21503:SF8">
    <property type="entry name" value="F-BOX ASSOCIATED DOMAIN-CONTAINING PROTEIN-RELATED"/>
    <property type="match status" value="1"/>
</dbReference>
<dbReference type="OrthoDB" id="10625362at2759"/>
<dbReference type="eggNOG" id="ENOG502TJ8G">
    <property type="taxonomic scope" value="Eukaryota"/>
</dbReference>
<dbReference type="OMA" id="LMNYCEV"/>
<organism evidence="3">
    <name type="scientific">Caenorhabditis remanei</name>
    <name type="common">Caenorhabditis vulgaris</name>
    <dbReference type="NCBI Taxonomy" id="31234"/>
    <lineage>
        <taxon>Eukaryota</taxon>
        <taxon>Metazoa</taxon>
        <taxon>Ecdysozoa</taxon>
        <taxon>Nematoda</taxon>
        <taxon>Chromadorea</taxon>
        <taxon>Rhabditida</taxon>
        <taxon>Rhabditina</taxon>
        <taxon>Rhabditomorpha</taxon>
        <taxon>Rhabditoidea</taxon>
        <taxon>Rhabditidae</taxon>
        <taxon>Peloderinae</taxon>
        <taxon>Caenorhabditis</taxon>
    </lineage>
</organism>
<name>E3M3Q2_CAERE</name>
<evidence type="ECO:0000313" key="3">
    <source>
        <dbReference type="Proteomes" id="UP000008281"/>
    </source>
</evidence>
<dbReference type="FunCoup" id="E3M3Q2">
    <property type="interactions" value="24"/>
</dbReference>
<gene>
    <name evidence="2" type="ORF">CRE_08000</name>
</gene>
<dbReference type="EMBL" id="DS268423">
    <property type="protein sequence ID" value="EFO90641.1"/>
    <property type="molecule type" value="Genomic_DNA"/>
</dbReference>
<reference evidence="2" key="1">
    <citation type="submission" date="2007-07" db="EMBL/GenBank/DDBJ databases">
        <title>PCAP assembly of the Caenorhabditis remanei genome.</title>
        <authorList>
            <consortium name="The Caenorhabditis remanei Sequencing Consortium"/>
            <person name="Wilson R.K."/>
        </authorList>
    </citation>
    <scope>NUCLEOTIDE SEQUENCE [LARGE SCALE GENOMIC DNA]</scope>
    <source>
        <strain evidence="2">PB4641</strain>
    </source>
</reference>
<dbReference type="GeneID" id="9821069"/>
<dbReference type="PANTHER" id="PTHR21503">
    <property type="entry name" value="F-BOX-CONTAINING HYPOTHETICAL PROTEIN C.ELEGANS"/>
    <property type="match status" value="1"/>
</dbReference>
<dbReference type="InParanoid" id="E3M3Q2"/>
<dbReference type="PROSITE" id="PS50181">
    <property type="entry name" value="FBOX"/>
    <property type="match status" value="1"/>
</dbReference>
<dbReference type="RefSeq" id="XP_003109276.2">
    <property type="nucleotide sequence ID" value="XM_003109228.2"/>
</dbReference>
<dbReference type="Pfam" id="PF00646">
    <property type="entry name" value="F-box"/>
    <property type="match status" value="1"/>
</dbReference>
<evidence type="ECO:0000259" key="1">
    <source>
        <dbReference type="PROSITE" id="PS50181"/>
    </source>
</evidence>
<proteinExistence type="predicted"/>
<dbReference type="AlphaFoldDB" id="E3M3Q2"/>
<dbReference type="KEGG" id="crq:GCK72_000529"/>
<dbReference type="Proteomes" id="UP000008281">
    <property type="component" value="Unassembled WGS sequence"/>
</dbReference>
<accession>E3M3Q2</accession>
<evidence type="ECO:0000313" key="2">
    <source>
        <dbReference type="EMBL" id="EFO90641.1"/>
    </source>
</evidence>
<feature type="domain" description="F-box" evidence="1">
    <location>
        <begin position="2"/>
        <end position="53"/>
    </location>
</feature>
<dbReference type="CTD" id="9821069"/>
<dbReference type="InterPro" id="IPR001810">
    <property type="entry name" value="F-box_dom"/>
</dbReference>
<dbReference type="HOGENOM" id="CLU_040220_1_0_1"/>
<keyword evidence="3" id="KW-1185">Reference proteome</keyword>
<sequence length="345" mass="40054">MPIPLLHFPYLVQKRIFELMNYCEVFVLSLCSKRMKHCVIQAKRRVPKIWYCVYPDETGIAVQEEGKRVETILEIFEENPWLTSGKKPEKIKIGEDFIALGTFETALNILNQICLIRVLKYGGTLTKSLYEHVKSIYRYTEPSGLEVHINKFTEKVPIYENVDKILVRGKSLKLSDLDTFLSQYPNLSTLMIQPSVIGQLSDSSKILEINNIQLSNPGHFGASLLSKFTGRNIACRDLFITEAEIYLLIRKWMRSEAYHNLETIHFSAAPDYDLDTDLIIDQLETEEFDPTKRPQWYQIDYKLFNIPTSPVDFSGDNCFDVIRENDGKRASFLSFPTFFMFLVWN</sequence>
<protein>
    <recommendedName>
        <fullName evidence="1">F-box domain-containing protein</fullName>
    </recommendedName>
</protein>